<keyword evidence="9" id="KW-1133">Transmembrane helix</keyword>
<dbReference type="Gene3D" id="2.60.120.40">
    <property type="match status" value="1"/>
</dbReference>
<evidence type="ECO:0000256" key="8">
    <source>
        <dbReference type="ARBA" id="ARBA00022968"/>
    </source>
</evidence>
<dbReference type="PANTHER" id="PTHR11471">
    <property type="entry name" value="TUMOR NECROSIS FACTOR FAMILY MEMBER"/>
    <property type="match status" value="1"/>
</dbReference>
<dbReference type="InterPro" id="IPR006052">
    <property type="entry name" value="TNF_dom"/>
</dbReference>
<keyword evidence="8" id="KW-0735">Signal-anchor</keyword>
<dbReference type="Proteomes" id="UP000824782">
    <property type="component" value="Unassembled WGS sequence"/>
</dbReference>
<comment type="caution">
    <text evidence="19">The sequence shown here is derived from an EMBL/GenBank/DDBJ whole genome shotgun (WGS) entry which is preliminary data.</text>
</comment>
<evidence type="ECO:0000256" key="16">
    <source>
        <dbReference type="ARBA" id="ARBA00046860"/>
    </source>
</evidence>
<accession>A0AAV6ZAE1</accession>
<feature type="chain" id="PRO_5043428715" description="Lymphotoxin-alpha" evidence="17">
    <location>
        <begin position="23"/>
        <end position="191"/>
    </location>
</feature>
<sequence>MAVPLPRSSVLALLCLLCLASGSPVQKEAKASRHQGSAGPVYRVSERPAAHLQADPYISASLTWSADLDNAFTQGSLTLKNNELLVHHTGLYFIYAQATFGGLRCPQENRNLVYLRVFLNSVQHEDKMQILRADKTPCEQPQDTTQVGWRKPIFLAGAFKLEKGDSLYVSASDVETILKENGATYFGAYAL</sequence>
<evidence type="ECO:0000256" key="12">
    <source>
        <dbReference type="ARBA" id="ARBA00029751"/>
    </source>
</evidence>
<dbReference type="InterPro" id="IPR002960">
    <property type="entry name" value="TNF_beta"/>
</dbReference>
<evidence type="ECO:0000256" key="7">
    <source>
        <dbReference type="ARBA" id="ARBA00022729"/>
    </source>
</evidence>
<dbReference type="Pfam" id="PF00229">
    <property type="entry name" value="TNF"/>
    <property type="match status" value="1"/>
</dbReference>
<name>A0AAV6ZAE1_ENGPU</name>
<evidence type="ECO:0000256" key="10">
    <source>
        <dbReference type="ARBA" id="ARBA00023136"/>
    </source>
</evidence>
<evidence type="ECO:0000256" key="4">
    <source>
        <dbReference type="ARBA" id="ARBA00018403"/>
    </source>
</evidence>
<keyword evidence="10" id="KW-0472">Membrane</keyword>
<dbReference type="InterPro" id="IPR008983">
    <property type="entry name" value="Tumour_necrosis_fac-like_dom"/>
</dbReference>
<dbReference type="PROSITE" id="PS50049">
    <property type="entry name" value="THD_2"/>
    <property type="match status" value="1"/>
</dbReference>
<keyword evidence="5" id="KW-0202">Cytokine</keyword>
<keyword evidence="6" id="KW-0812">Transmembrane</keyword>
<organism evidence="19 20">
    <name type="scientific">Engystomops pustulosus</name>
    <name type="common">Tungara frog</name>
    <name type="synonym">Physalaemus pustulosus</name>
    <dbReference type="NCBI Taxonomy" id="76066"/>
    <lineage>
        <taxon>Eukaryota</taxon>
        <taxon>Metazoa</taxon>
        <taxon>Chordata</taxon>
        <taxon>Craniata</taxon>
        <taxon>Vertebrata</taxon>
        <taxon>Euteleostomi</taxon>
        <taxon>Amphibia</taxon>
        <taxon>Batrachia</taxon>
        <taxon>Anura</taxon>
        <taxon>Neobatrachia</taxon>
        <taxon>Hyloidea</taxon>
        <taxon>Leptodactylidae</taxon>
        <taxon>Leiuperinae</taxon>
        <taxon>Engystomops</taxon>
    </lineage>
</organism>
<evidence type="ECO:0000256" key="17">
    <source>
        <dbReference type="SAM" id="SignalP"/>
    </source>
</evidence>
<dbReference type="GO" id="GO:2001238">
    <property type="term" value="P:positive regulation of extrinsic apoptotic signaling pathway"/>
    <property type="evidence" value="ECO:0007669"/>
    <property type="project" value="TreeGrafter"/>
</dbReference>
<dbReference type="CDD" id="cd00184">
    <property type="entry name" value="TNF"/>
    <property type="match status" value="1"/>
</dbReference>
<dbReference type="AlphaFoldDB" id="A0AAV6ZAE1"/>
<gene>
    <name evidence="19" type="ORF">GDO81_022633</name>
</gene>
<evidence type="ECO:0000256" key="13">
    <source>
        <dbReference type="ARBA" id="ARBA00033253"/>
    </source>
</evidence>
<feature type="domain" description="THD" evidence="18">
    <location>
        <begin position="48"/>
        <end position="191"/>
    </location>
</feature>
<evidence type="ECO:0000256" key="15">
    <source>
        <dbReference type="ARBA" id="ARBA00046146"/>
    </source>
</evidence>
<dbReference type="PANTHER" id="PTHR11471:SF23">
    <property type="entry name" value="TUMOR NECROSIS FACTOR"/>
    <property type="match status" value="1"/>
</dbReference>
<dbReference type="SUPFAM" id="SSF49842">
    <property type="entry name" value="TNF-like"/>
    <property type="match status" value="1"/>
</dbReference>
<evidence type="ECO:0000256" key="14">
    <source>
        <dbReference type="ARBA" id="ARBA00033263"/>
    </source>
</evidence>
<dbReference type="GO" id="GO:0005615">
    <property type="term" value="C:extracellular space"/>
    <property type="evidence" value="ECO:0007669"/>
    <property type="project" value="UniProtKB-KW"/>
</dbReference>
<evidence type="ECO:0000259" key="18">
    <source>
        <dbReference type="PROSITE" id="PS50049"/>
    </source>
</evidence>
<dbReference type="PRINTS" id="PR01236">
    <property type="entry name" value="TNFBETA"/>
</dbReference>
<comment type="function">
    <text evidence="15">Cytokine that in its homotrimeric form binds to TNFRSF1A/TNFR1, TNFRSF1B/TNFBR and TNFRSF14/HVEM. In its heterotrimeric form with LTB binds to TNFRSF3/LTBR. Lymphotoxin is produced by lymphocytes and is cytotoxic for a wide range of tumor cells in vitro and in vivo.</text>
</comment>
<dbReference type="GO" id="GO:0005164">
    <property type="term" value="F:tumor necrosis factor receptor binding"/>
    <property type="evidence" value="ECO:0007669"/>
    <property type="project" value="InterPro"/>
</dbReference>
<keyword evidence="20" id="KW-1185">Reference proteome</keyword>
<dbReference type="SMART" id="SM00207">
    <property type="entry name" value="TNF"/>
    <property type="match status" value="1"/>
</dbReference>
<comment type="subcellular location">
    <subcellularLocation>
        <location evidence="1">Membrane</location>
        <topology evidence="1">Single-pass type II membrane protein</topology>
    </subcellularLocation>
</comment>
<dbReference type="GO" id="GO:0006955">
    <property type="term" value="P:immune response"/>
    <property type="evidence" value="ECO:0007669"/>
    <property type="project" value="InterPro"/>
</dbReference>
<dbReference type="GO" id="GO:0043123">
    <property type="term" value="P:positive regulation of canonical NF-kappaB signal transduction"/>
    <property type="evidence" value="ECO:0007669"/>
    <property type="project" value="TreeGrafter"/>
</dbReference>
<dbReference type="EMBL" id="WNYA01002355">
    <property type="protein sequence ID" value="KAG8544349.1"/>
    <property type="molecule type" value="Genomic_DNA"/>
</dbReference>
<reference evidence="19" key="1">
    <citation type="thesis" date="2020" institute="ProQuest LLC" country="789 East Eisenhower Parkway, Ann Arbor, MI, USA">
        <title>Comparative Genomics and Chromosome Evolution.</title>
        <authorList>
            <person name="Mudd A.B."/>
        </authorList>
    </citation>
    <scope>NUCLEOTIDE SEQUENCE</scope>
    <source>
        <strain evidence="19">237g6f4</strain>
        <tissue evidence="19">Blood</tissue>
    </source>
</reference>
<protein>
    <recommendedName>
        <fullName evidence="4">Lymphotoxin-alpha</fullName>
    </recommendedName>
    <alternativeName>
        <fullName evidence="12">TNF-alpha</fullName>
    </alternativeName>
    <alternativeName>
        <fullName evidence="13">TNF-beta</fullName>
    </alternativeName>
    <alternativeName>
        <fullName evidence="3">Tumor necrosis factor</fullName>
    </alternativeName>
    <alternativeName>
        <fullName evidence="14">Tumor necrosis factor ligand superfamily member 1</fullName>
    </alternativeName>
</protein>
<evidence type="ECO:0000256" key="5">
    <source>
        <dbReference type="ARBA" id="ARBA00022514"/>
    </source>
</evidence>
<evidence type="ECO:0000256" key="1">
    <source>
        <dbReference type="ARBA" id="ARBA00004606"/>
    </source>
</evidence>
<keyword evidence="11" id="KW-1015">Disulfide bond</keyword>
<proteinExistence type="inferred from homology"/>
<comment type="subunit">
    <text evidence="16">Homotrimer, and heterotrimer of either two LTB and one LTA subunits or (less prevalent) two LTA and one LTB subunits. Interacts with TNFRSF14.</text>
</comment>
<dbReference type="InterPro" id="IPR006053">
    <property type="entry name" value="TNF"/>
</dbReference>
<dbReference type="PRINTS" id="PR01234">
    <property type="entry name" value="TNECROSISFCT"/>
</dbReference>
<keyword evidence="7 17" id="KW-0732">Signal</keyword>
<evidence type="ECO:0000313" key="20">
    <source>
        <dbReference type="Proteomes" id="UP000824782"/>
    </source>
</evidence>
<evidence type="ECO:0000313" key="19">
    <source>
        <dbReference type="EMBL" id="KAG8544349.1"/>
    </source>
</evidence>
<evidence type="ECO:0000256" key="9">
    <source>
        <dbReference type="ARBA" id="ARBA00022989"/>
    </source>
</evidence>
<feature type="signal peptide" evidence="17">
    <location>
        <begin position="1"/>
        <end position="22"/>
    </location>
</feature>
<evidence type="ECO:0000256" key="2">
    <source>
        <dbReference type="ARBA" id="ARBA00008670"/>
    </source>
</evidence>
<evidence type="ECO:0000256" key="11">
    <source>
        <dbReference type="ARBA" id="ARBA00023157"/>
    </source>
</evidence>
<evidence type="ECO:0000256" key="3">
    <source>
        <dbReference type="ARBA" id="ARBA00013893"/>
    </source>
</evidence>
<dbReference type="GO" id="GO:0016020">
    <property type="term" value="C:membrane"/>
    <property type="evidence" value="ECO:0007669"/>
    <property type="project" value="UniProtKB-SubCell"/>
</dbReference>
<dbReference type="GO" id="GO:0005125">
    <property type="term" value="F:cytokine activity"/>
    <property type="evidence" value="ECO:0007669"/>
    <property type="project" value="UniProtKB-KW"/>
</dbReference>
<comment type="similarity">
    <text evidence="2">Belongs to the tumor necrosis factor family.</text>
</comment>
<evidence type="ECO:0000256" key="6">
    <source>
        <dbReference type="ARBA" id="ARBA00022692"/>
    </source>
</evidence>